<reference evidence="10" key="2">
    <citation type="submission" date="2021-04" db="EMBL/GenBank/DDBJ databases">
        <title>Isolation and genomic analysis of the ibuprofen-degrading bacterium Sphingomonas strain MPO218.</title>
        <authorList>
            <person name="Aulestia M."/>
            <person name="Flores A."/>
            <person name="Mangas E.L."/>
            <person name="Perez-Pulido A.J."/>
            <person name="Santero E."/>
            <person name="Camacho E.M."/>
        </authorList>
    </citation>
    <scope>NUCLEOTIDE SEQUENCE</scope>
    <source>
        <strain evidence="10">MPO218</strain>
    </source>
</reference>
<evidence type="ECO:0000259" key="9">
    <source>
        <dbReference type="Pfam" id="PF00724"/>
    </source>
</evidence>
<sequence length="392" mass="40760">MADGRGVGVKRLHGRRAAGSRAALFAPFVSRALTLPNRIVMSPMGRAHAEAGRPHADYGAYFRRRIEGGVGLAITGAAAVAHDLADYDGTGPHFHGEDALAGWRAVLEEVHVAGGRLIPQLWHTGMARHVAAFGGGAAIGPSGYAIADLDAGRGPSGRAMSAADMDAVVAAFAGSAAAARAQGFDGIEVHAGHGFLLDQFLWPATNRRTDDHGGSPANRARFPARVVAACRAAVGPDFPILLRLSQFKIDAYGARIADTPDELGALLAPLVEAGVDILHCSQREAWEPAFAGSDRNLAAWAKALTGLPTIAVGSIGLAGLFTEEEAATPGAGLPGVSLARLDQVAEQLARGDFDLLAVGRSLLADPAWPNKVREGREASLRPLDFAALTQLR</sequence>
<evidence type="ECO:0000256" key="1">
    <source>
        <dbReference type="ARBA" id="ARBA00001917"/>
    </source>
</evidence>
<evidence type="ECO:0000256" key="2">
    <source>
        <dbReference type="ARBA" id="ARBA00001966"/>
    </source>
</evidence>
<comment type="cofactor">
    <cofactor evidence="2">
        <name>[4Fe-4S] cluster</name>
        <dbReference type="ChEBI" id="CHEBI:49883"/>
    </cofactor>
</comment>
<evidence type="ECO:0000313" key="11">
    <source>
        <dbReference type="Proteomes" id="UP000664914"/>
    </source>
</evidence>
<keyword evidence="5" id="KW-0479">Metal-binding</keyword>
<dbReference type="SUPFAM" id="SSF51395">
    <property type="entry name" value="FMN-linked oxidoreductases"/>
    <property type="match status" value="1"/>
</dbReference>
<proteinExistence type="predicted"/>
<reference evidence="10" key="1">
    <citation type="submission" date="2020-07" db="EMBL/GenBank/DDBJ databases">
        <authorList>
            <person name="Camacho E."/>
        </authorList>
    </citation>
    <scope>NUCLEOTIDE SEQUENCE</scope>
    <source>
        <strain evidence="10">MPO218</strain>
    </source>
</reference>
<evidence type="ECO:0000256" key="5">
    <source>
        <dbReference type="ARBA" id="ARBA00022723"/>
    </source>
</evidence>
<dbReference type="EMBL" id="CP059319">
    <property type="protein sequence ID" value="QTH19844.1"/>
    <property type="molecule type" value="Genomic_DNA"/>
</dbReference>
<evidence type="ECO:0000256" key="6">
    <source>
        <dbReference type="ARBA" id="ARBA00023002"/>
    </source>
</evidence>
<dbReference type="GO" id="GO:0051536">
    <property type="term" value="F:iron-sulfur cluster binding"/>
    <property type="evidence" value="ECO:0007669"/>
    <property type="project" value="UniProtKB-KW"/>
</dbReference>
<dbReference type="Gene3D" id="3.20.20.70">
    <property type="entry name" value="Aldolase class I"/>
    <property type="match status" value="1"/>
</dbReference>
<organism evidence="10 11">
    <name type="scientific">Rhizorhabdus wittichii</name>
    <dbReference type="NCBI Taxonomy" id="160791"/>
    <lineage>
        <taxon>Bacteria</taxon>
        <taxon>Pseudomonadati</taxon>
        <taxon>Pseudomonadota</taxon>
        <taxon>Alphaproteobacteria</taxon>
        <taxon>Sphingomonadales</taxon>
        <taxon>Sphingomonadaceae</taxon>
        <taxon>Rhizorhabdus</taxon>
    </lineage>
</organism>
<accession>A0A975HDK6</accession>
<dbReference type="Proteomes" id="UP000664914">
    <property type="component" value="Chromosome"/>
</dbReference>
<dbReference type="Pfam" id="PF00724">
    <property type="entry name" value="Oxidored_FMN"/>
    <property type="match status" value="1"/>
</dbReference>
<gene>
    <name evidence="10" type="ORF">HRJ34_15890</name>
</gene>
<evidence type="ECO:0000313" key="10">
    <source>
        <dbReference type="EMBL" id="QTH19844.1"/>
    </source>
</evidence>
<dbReference type="InterPro" id="IPR001155">
    <property type="entry name" value="OxRdtase_FMN_N"/>
</dbReference>
<comment type="cofactor">
    <cofactor evidence="1">
        <name>FMN</name>
        <dbReference type="ChEBI" id="CHEBI:58210"/>
    </cofactor>
</comment>
<keyword evidence="3" id="KW-0285">Flavoprotein</keyword>
<keyword evidence="7" id="KW-0408">Iron</keyword>
<evidence type="ECO:0000256" key="7">
    <source>
        <dbReference type="ARBA" id="ARBA00023004"/>
    </source>
</evidence>
<protein>
    <submittedName>
        <fullName evidence="10">12-oxophytodienoate reductase</fullName>
    </submittedName>
</protein>
<dbReference type="InterPro" id="IPR051793">
    <property type="entry name" value="NADH:flavin_oxidoreductase"/>
</dbReference>
<dbReference type="PANTHER" id="PTHR42917">
    <property type="entry name" value="2,4-DIENOYL-COA REDUCTASE"/>
    <property type="match status" value="1"/>
</dbReference>
<dbReference type="InterPro" id="IPR013785">
    <property type="entry name" value="Aldolase_TIM"/>
</dbReference>
<name>A0A975HDK6_9SPHN</name>
<keyword evidence="8" id="KW-0411">Iron-sulfur</keyword>
<dbReference type="GO" id="GO:0046872">
    <property type="term" value="F:metal ion binding"/>
    <property type="evidence" value="ECO:0007669"/>
    <property type="project" value="UniProtKB-KW"/>
</dbReference>
<keyword evidence="4" id="KW-0288">FMN</keyword>
<evidence type="ECO:0000256" key="4">
    <source>
        <dbReference type="ARBA" id="ARBA00022643"/>
    </source>
</evidence>
<evidence type="ECO:0000256" key="8">
    <source>
        <dbReference type="ARBA" id="ARBA00023014"/>
    </source>
</evidence>
<keyword evidence="6" id="KW-0560">Oxidoreductase</keyword>
<feature type="domain" description="NADH:flavin oxidoreductase/NADH oxidase N-terminal" evidence="9">
    <location>
        <begin position="24"/>
        <end position="316"/>
    </location>
</feature>
<evidence type="ECO:0000256" key="3">
    <source>
        <dbReference type="ARBA" id="ARBA00022630"/>
    </source>
</evidence>
<dbReference type="GO" id="GO:0010181">
    <property type="term" value="F:FMN binding"/>
    <property type="evidence" value="ECO:0007669"/>
    <property type="project" value="InterPro"/>
</dbReference>
<dbReference type="GO" id="GO:0016491">
    <property type="term" value="F:oxidoreductase activity"/>
    <property type="evidence" value="ECO:0007669"/>
    <property type="project" value="UniProtKB-KW"/>
</dbReference>
<dbReference type="AlphaFoldDB" id="A0A975HDK6"/>
<dbReference type="PANTHER" id="PTHR42917:SF2">
    <property type="entry name" value="2,4-DIENOYL-COA REDUCTASE [(2E)-ENOYL-COA-PRODUCING]"/>
    <property type="match status" value="1"/>
</dbReference>